<dbReference type="STRING" id="675511.GCA_000341735_03318"/>
<evidence type="ECO:0000259" key="1">
    <source>
        <dbReference type="Pfam" id="PF05171"/>
    </source>
</evidence>
<dbReference type="Gene3D" id="3.40.1570.10">
    <property type="entry name" value="HemS/ChuS/ChuX like domains"/>
    <property type="match status" value="2"/>
</dbReference>
<dbReference type="InterPro" id="IPR053733">
    <property type="entry name" value="Heme_Transport_Util_sf"/>
</dbReference>
<gene>
    <name evidence="2" type="ORF">EQU24_20545</name>
</gene>
<evidence type="ECO:0000313" key="3">
    <source>
        <dbReference type="Proteomes" id="UP000305881"/>
    </source>
</evidence>
<dbReference type="OrthoDB" id="316630at2"/>
<dbReference type="GO" id="GO:0006826">
    <property type="term" value="P:iron ion transport"/>
    <property type="evidence" value="ECO:0007669"/>
    <property type="project" value="InterPro"/>
</dbReference>
<evidence type="ECO:0000313" key="2">
    <source>
        <dbReference type="EMBL" id="QCW84354.1"/>
    </source>
</evidence>
<dbReference type="KEGG" id="mbur:EQU24_20545"/>
<dbReference type="InterPro" id="IPR007845">
    <property type="entry name" value="HemS/ChuX_dom"/>
</dbReference>
<dbReference type="CDD" id="cd16830">
    <property type="entry name" value="HemS-like_N"/>
    <property type="match status" value="1"/>
</dbReference>
<sequence length="354" mass="39696">MDRPLYADSVVRLRKFARGMIMCQANDSRTNSISPEALKRRWDELRENRPQLRIREAASALEVSEVELLATGCGENATRLEADWLSLLNGIQSLGPVLALTRNDDAVHEKTGFYQSIRLTDTGGQIQGENIDLFLDFRHWHSAFAVTEQTRQGARDSLHFFDRDGTAVHKIYMTESRCIPAYRALIERYRSEDQSQRQYVEPPVLNIDSVAAVAGNDRLGQAWHERLIACGAVPYQSTEPLQTERLPPSSFRRFMEKASEIGAGLTVLVGNAGALQVHSGPIEKLMITGPWFNVLDDGFNLHLKEDALAELRLAERRAGNTSVNTLELYDAAGRHIAMILFEHADLGECFTTDV</sequence>
<dbReference type="AlphaFoldDB" id="A0A4P9US63"/>
<organism evidence="2 3">
    <name type="scientific">Methylotuvimicrobium buryatense</name>
    <name type="common">Methylomicrobium buryatense</name>
    <dbReference type="NCBI Taxonomy" id="95641"/>
    <lineage>
        <taxon>Bacteria</taxon>
        <taxon>Pseudomonadati</taxon>
        <taxon>Pseudomonadota</taxon>
        <taxon>Gammaproteobacteria</taxon>
        <taxon>Methylococcales</taxon>
        <taxon>Methylococcaceae</taxon>
        <taxon>Methylotuvimicrobium</taxon>
    </lineage>
</organism>
<keyword evidence="3" id="KW-1185">Reference proteome</keyword>
<dbReference type="Proteomes" id="UP000305881">
    <property type="component" value="Chromosome"/>
</dbReference>
<feature type="domain" description="Haemin-degrading HemS/ChuX" evidence="1">
    <location>
        <begin position="62"/>
        <end position="189"/>
    </location>
</feature>
<reference evidence="3" key="1">
    <citation type="journal article" date="2019" name="J. Bacteriol.">
        <title>A Mutagenic Screen Identifies a TonB-Dependent Receptor Required for the Lanthanide Metal Switch in the Type I Methanotroph 'Methylotuvimicrobium buryatense' 5GB1C.</title>
        <authorList>
            <person name="Groom J.D."/>
            <person name="Ford S.M."/>
            <person name="Pesesky M.W."/>
            <person name="Lidstrom M.E."/>
        </authorList>
    </citation>
    <scope>NUCLEOTIDE SEQUENCE [LARGE SCALE GENOMIC DNA]</scope>
    <source>
        <strain evidence="3">5GB1C</strain>
    </source>
</reference>
<dbReference type="Pfam" id="PF05171">
    <property type="entry name" value="HemS"/>
    <property type="match status" value="2"/>
</dbReference>
<dbReference type="EMBL" id="CP035467">
    <property type="protein sequence ID" value="QCW84354.1"/>
    <property type="molecule type" value="Genomic_DNA"/>
</dbReference>
<accession>A0A4P9US63</accession>
<name>A0A4P9US63_METBY</name>
<dbReference type="SUPFAM" id="SSF144064">
    <property type="entry name" value="Heme iron utilization protein-like"/>
    <property type="match status" value="1"/>
</dbReference>
<protein>
    <submittedName>
        <fullName evidence="2">Hemin-degrading factor</fullName>
    </submittedName>
</protein>
<proteinExistence type="predicted"/>
<feature type="domain" description="Haemin-degrading HemS/ChuX" evidence="1">
    <location>
        <begin position="240"/>
        <end position="340"/>
    </location>
</feature>